<dbReference type="InterPro" id="IPR001764">
    <property type="entry name" value="Glyco_hydro_3_N"/>
</dbReference>
<evidence type="ECO:0000259" key="5">
    <source>
        <dbReference type="Pfam" id="PF00933"/>
    </source>
</evidence>
<keyword evidence="3" id="KW-0326">Glycosidase</keyword>
<feature type="region of interest" description="Disordered" evidence="4">
    <location>
        <begin position="1"/>
        <end position="39"/>
    </location>
</feature>
<evidence type="ECO:0000313" key="6">
    <source>
        <dbReference type="EMBL" id="TYL51272.1"/>
    </source>
</evidence>
<dbReference type="PANTHER" id="PTHR30480:SF14">
    <property type="entry name" value="HYDROLASE, PUTATIVE (AFU_ORTHOLOGUE AFUA_4G13770)-RELATED"/>
    <property type="match status" value="1"/>
</dbReference>
<dbReference type="Gene3D" id="3.20.20.300">
    <property type="entry name" value="Glycoside hydrolase, family 3, N-terminal domain"/>
    <property type="match status" value="1"/>
</dbReference>
<evidence type="ECO:0000313" key="7">
    <source>
        <dbReference type="Proteomes" id="UP000325243"/>
    </source>
</evidence>
<comment type="caution">
    <text evidence="6">The sequence shown here is derived from an EMBL/GenBank/DDBJ whole genome shotgun (WGS) entry which is preliminary data.</text>
</comment>
<gene>
    <name evidence="6" type="ORF">FYC51_17135</name>
</gene>
<name>A0A5S4UXG6_9MICO</name>
<evidence type="ECO:0000256" key="4">
    <source>
        <dbReference type="SAM" id="MobiDB-lite"/>
    </source>
</evidence>
<comment type="similarity">
    <text evidence="1">Belongs to the glycosyl hydrolase 3 family.</text>
</comment>
<organism evidence="6 7">
    <name type="scientific">Agromyces mariniharenae</name>
    <dbReference type="NCBI Taxonomy" id="2604423"/>
    <lineage>
        <taxon>Bacteria</taxon>
        <taxon>Bacillati</taxon>
        <taxon>Actinomycetota</taxon>
        <taxon>Actinomycetes</taxon>
        <taxon>Micrococcales</taxon>
        <taxon>Microbacteriaceae</taxon>
        <taxon>Agromyces</taxon>
    </lineage>
</organism>
<dbReference type="Pfam" id="PF00933">
    <property type="entry name" value="Glyco_hydro_3"/>
    <property type="match status" value="1"/>
</dbReference>
<evidence type="ECO:0000256" key="1">
    <source>
        <dbReference type="ARBA" id="ARBA00005336"/>
    </source>
</evidence>
<dbReference type="InterPro" id="IPR036962">
    <property type="entry name" value="Glyco_hydro_3_N_sf"/>
</dbReference>
<feature type="domain" description="Glycoside hydrolase family 3 N-terminal" evidence="5">
    <location>
        <begin position="119"/>
        <end position="414"/>
    </location>
</feature>
<reference evidence="6 7" key="1">
    <citation type="submission" date="2019-08" db="EMBL/GenBank/DDBJ databases">
        <authorList>
            <person name="Hu J."/>
        </authorList>
    </citation>
    <scope>NUCLEOTIDE SEQUENCE [LARGE SCALE GENOMIC DNA]</scope>
    <source>
        <strain evidence="6 7">NEAU-184</strain>
    </source>
</reference>
<protein>
    <submittedName>
        <fullName evidence="6">Glycoside hydrolase family 3 protein</fullName>
    </submittedName>
</protein>
<dbReference type="SUPFAM" id="SSF51445">
    <property type="entry name" value="(Trans)glycosidases"/>
    <property type="match status" value="1"/>
</dbReference>
<proteinExistence type="inferred from homology"/>
<dbReference type="GO" id="GO:0004553">
    <property type="term" value="F:hydrolase activity, hydrolyzing O-glycosyl compounds"/>
    <property type="evidence" value="ECO:0007669"/>
    <property type="project" value="InterPro"/>
</dbReference>
<accession>A0A5S4UXG6</accession>
<keyword evidence="2 6" id="KW-0378">Hydrolase</keyword>
<dbReference type="AlphaFoldDB" id="A0A5S4UXG6"/>
<dbReference type="EMBL" id="VSSB01000002">
    <property type="protein sequence ID" value="TYL51272.1"/>
    <property type="molecule type" value="Genomic_DNA"/>
</dbReference>
<dbReference type="GO" id="GO:0009254">
    <property type="term" value="P:peptidoglycan turnover"/>
    <property type="evidence" value="ECO:0007669"/>
    <property type="project" value="TreeGrafter"/>
</dbReference>
<dbReference type="InterPro" id="IPR017853">
    <property type="entry name" value="GH"/>
</dbReference>
<dbReference type="PANTHER" id="PTHR30480">
    <property type="entry name" value="BETA-HEXOSAMINIDASE-RELATED"/>
    <property type="match status" value="1"/>
</dbReference>
<sequence>MPATAFPPIRTGPPPSPASLPTSPLGGRSDTQRTLGPVRTTRTTILPLLAVAVLAGTAACVAPAPAARTPETAAPSRSVDPVGDWVDERMSQLTTEQKAAALLMLHAPGVDPAPLRAYVDKGVSGLILMGDNMPATPPELAALTASVQADPEAPALIGIDEEGGEVQRLPWDGQPGADVLRNEPPAASEDAFAARATALADAGVSVNFGIVADVTPDPESFIAGRILGTDPRAAADRVAAAVTGERHVVESTLKHFPGHGAAPGDSHTSIPTAPLTMDEWRAGPAVPFEAGIDAGAELVMTGHLAYPAIDQAPASLSPEWHRILRDELGFDGVVVSDDMLMLQRNDLPEYADPGENAVRAVAAGCDLLLYVLPADPAEVGVSVDGLVGSLTGAVESGRLSEERLDDAVERVLTLRRTIAVEEADSGSGE</sequence>
<keyword evidence="7" id="KW-1185">Reference proteome</keyword>
<evidence type="ECO:0000256" key="2">
    <source>
        <dbReference type="ARBA" id="ARBA00022801"/>
    </source>
</evidence>
<dbReference type="InterPro" id="IPR050226">
    <property type="entry name" value="NagZ_Beta-hexosaminidase"/>
</dbReference>
<evidence type="ECO:0000256" key="3">
    <source>
        <dbReference type="ARBA" id="ARBA00023295"/>
    </source>
</evidence>
<dbReference type="GO" id="GO:0005975">
    <property type="term" value="P:carbohydrate metabolic process"/>
    <property type="evidence" value="ECO:0007669"/>
    <property type="project" value="InterPro"/>
</dbReference>
<dbReference type="Proteomes" id="UP000325243">
    <property type="component" value="Unassembled WGS sequence"/>
</dbReference>